<sequence>MCAWSKAIVAGITSPTHEWKHKLFYVGGNRGKQYVGRDGEIQVPNVFHLTGFYLS</sequence>
<evidence type="ECO:0000313" key="2">
    <source>
        <dbReference type="Proteomes" id="UP001163603"/>
    </source>
</evidence>
<dbReference type="EMBL" id="CM047742">
    <property type="protein sequence ID" value="KAJ0034505.1"/>
    <property type="molecule type" value="Genomic_DNA"/>
</dbReference>
<keyword evidence="2" id="KW-1185">Reference proteome</keyword>
<accession>A0ACC0YBN3</accession>
<proteinExistence type="predicted"/>
<protein>
    <submittedName>
        <fullName evidence="1">Uncharacterized protein</fullName>
    </submittedName>
</protein>
<comment type="caution">
    <text evidence="1">The sequence shown here is derived from an EMBL/GenBank/DDBJ whole genome shotgun (WGS) entry which is preliminary data.</text>
</comment>
<gene>
    <name evidence="1" type="ORF">Pint_25652</name>
</gene>
<evidence type="ECO:0000313" key="1">
    <source>
        <dbReference type="EMBL" id="KAJ0034505.1"/>
    </source>
</evidence>
<dbReference type="Proteomes" id="UP001163603">
    <property type="component" value="Chromosome 7"/>
</dbReference>
<reference evidence="2" key="1">
    <citation type="journal article" date="2023" name="G3 (Bethesda)">
        <title>Genome assembly and association tests identify interacting loci associated with vigor, precocity, and sex in interspecific pistachio rootstocks.</title>
        <authorList>
            <person name="Palmer W."/>
            <person name="Jacygrad E."/>
            <person name="Sagayaradj S."/>
            <person name="Cavanaugh K."/>
            <person name="Han R."/>
            <person name="Bertier L."/>
            <person name="Beede B."/>
            <person name="Kafkas S."/>
            <person name="Golino D."/>
            <person name="Preece J."/>
            <person name="Michelmore R."/>
        </authorList>
    </citation>
    <scope>NUCLEOTIDE SEQUENCE [LARGE SCALE GENOMIC DNA]</scope>
</reference>
<organism evidence="1 2">
    <name type="scientific">Pistacia integerrima</name>
    <dbReference type="NCBI Taxonomy" id="434235"/>
    <lineage>
        <taxon>Eukaryota</taxon>
        <taxon>Viridiplantae</taxon>
        <taxon>Streptophyta</taxon>
        <taxon>Embryophyta</taxon>
        <taxon>Tracheophyta</taxon>
        <taxon>Spermatophyta</taxon>
        <taxon>Magnoliopsida</taxon>
        <taxon>eudicotyledons</taxon>
        <taxon>Gunneridae</taxon>
        <taxon>Pentapetalae</taxon>
        <taxon>rosids</taxon>
        <taxon>malvids</taxon>
        <taxon>Sapindales</taxon>
        <taxon>Anacardiaceae</taxon>
        <taxon>Pistacia</taxon>
    </lineage>
</organism>
<name>A0ACC0YBN3_9ROSI</name>